<evidence type="ECO:0000313" key="3">
    <source>
        <dbReference type="EMBL" id="SFN27541.1"/>
    </source>
</evidence>
<evidence type="ECO:0000313" key="4">
    <source>
        <dbReference type="Proteomes" id="UP000199614"/>
    </source>
</evidence>
<dbReference type="InterPro" id="IPR029063">
    <property type="entry name" value="SAM-dependent_MTases_sf"/>
</dbReference>
<dbReference type="GO" id="GO:0008168">
    <property type="term" value="F:methyltransferase activity"/>
    <property type="evidence" value="ECO:0007669"/>
    <property type="project" value="UniProtKB-KW"/>
</dbReference>
<dbReference type="Gene3D" id="3.40.50.150">
    <property type="entry name" value="Vaccinia Virus protein VP39"/>
    <property type="match status" value="1"/>
</dbReference>
<keyword evidence="3" id="KW-0489">Methyltransferase</keyword>
<dbReference type="AlphaFoldDB" id="A0A1I4XNY3"/>
<name>A0A1I4XNY3_PSUAM</name>
<dbReference type="InterPro" id="IPR041698">
    <property type="entry name" value="Methyltransf_25"/>
</dbReference>
<dbReference type="RefSeq" id="WP_093342270.1">
    <property type="nucleotide sequence ID" value="NZ_FOUY01000011.1"/>
</dbReference>
<dbReference type="OrthoDB" id="9777638at2"/>
<dbReference type="Pfam" id="PF13649">
    <property type="entry name" value="Methyltransf_25"/>
    <property type="match status" value="1"/>
</dbReference>
<gene>
    <name evidence="3" type="ORF">SAMN05216207_1011164</name>
</gene>
<feature type="domain" description="Methyltransferase" evidence="2">
    <location>
        <begin position="59"/>
        <end position="154"/>
    </location>
</feature>
<dbReference type="CDD" id="cd02440">
    <property type="entry name" value="AdoMet_MTases"/>
    <property type="match status" value="1"/>
</dbReference>
<dbReference type="EMBL" id="FOUY01000011">
    <property type="protein sequence ID" value="SFN27541.1"/>
    <property type="molecule type" value="Genomic_DNA"/>
</dbReference>
<keyword evidence="3" id="KW-0830">Ubiquinone</keyword>
<keyword evidence="4" id="KW-1185">Reference proteome</keyword>
<dbReference type="PANTHER" id="PTHR43591">
    <property type="entry name" value="METHYLTRANSFERASE"/>
    <property type="match status" value="1"/>
</dbReference>
<protein>
    <submittedName>
        <fullName evidence="3">Ubiquinone/menaquinone biosynthesis C-methylase UbiE</fullName>
    </submittedName>
</protein>
<dbReference type="Proteomes" id="UP000199614">
    <property type="component" value="Unassembled WGS sequence"/>
</dbReference>
<keyword evidence="3" id="KW-0808">Transferase</keyword>
<reference evidence="3 4" key="1">
    <citation type="submission" date="2016-10" db="EMBL/GenBank/DDBJ databases">
        <authorList>
            <person name="de Groot N.N."/>
        </authorList>
    </citation>
    <scope>NUCLEOTIDE SEQUENCE [LARGE SCALE GENOMIC DNA]</scope>
    <source>
        <strain evidence="3 4">CGMCC 4.1877</strain>
    </source>
</reference>
<feature type="region of interest" description="Disordered" evidence="1">
    <location>
        <begin position="1"/>
        <end position="26"/>
    </location>
</feature>
<dbReference type="GO" id="GO:0032259">
    <property type="term" value="P:methylation"/>
    <property type="evidence" value="ECO:0007669"/>
    <property type="project" value="UniProtKB-KW"/>
</dbReference>
<sequence length="286" mass="30315">MTGGGAAAPVDPSNRRQADSWDGPGGDFWTANADRFDEGVAAYRAPFRAAAAIGETAHVLDVGCGTGQTTRDAARAASSGSALGVDLSAGMVELARRRAEFEGVPNVSFEQADAQVHRFPDGAADIAISRHGAMFFGDPVAAFTNIGRALRPDGRLVLLTWQPFDQQEWLSSFVTVLADGGPVPVPPSDAPSPFALSDPGRVRGILDAAGFTDVQLDGVRESMYIGPDTEDALRFVAGQQAGMLDELGPGRRARALEALRADLDRHRGDRGVVYDSAAWLVRARRR</sequence>
<organism evidence="3 4">
    <name type="scientific">Pseudonocardia ammonioxydans</name>
    <dbReference type="NCBI Taxonomy" id="260086"/>
    <lineage>
        <taxon>Bacteria</taxon>
        <taxon>Bacillati</taxon>
        <taxon>Actinomycetota</taxon>
        <taxon>Actinomycetes</taxon>
        <taxon>Pseudonocardiales</taxon>
        <taxon>Pseudonocardiaceae</taxon>
        <taxon>Pseudonocardia</taxon>
    </lineage>
</organism>
<dbReference type="STRING" id="260086.SAMN05216207_1011164"/>
<dbReference type="SUPFAM" id="SSF53335">
    <property type="entry name" value="S-adenosyl-L-methionine-dependent methyltransferases"/>
    <property type="match status" value="1"/>
</dbReference>
<proteinExistence type="predicted"/>
<evidence type="ECO:0000259" key="2">
    <source>
        <dbReference type="Pfam" id="PF13649"/>
    </source>
</evidence>
<evidence type="ECO:0000256" key="1">
    <source>
        <dbReference type="SAM" id="MobiDB-lite"/>
    </source>
</evidence>
<accession>A0A1I4XNY3</accession>